<evidence type="ECO:0000256" key="1">
    <source>
        <dbReference type="SAM" id="SignalP"/>
    </source>
</evidence>
<feature type="chain" id="PRO_5012136517" evidence="1">
    <location>
        <begin position="18"/>
        <end position="104"/>
    </location>
</feature>
<name>A0A1J1HRA4_9DIPT</name>
<evidence type="ECO:0000313" key="2">
    <source>
        <dbReference type="EMBL" id="CRK89006.1"/>
    </source>
</evidence>
<protein>
    <submittedName>
        <fullName evidence="2">CLUMA_CG002721, isoform A</fullName>
    </submittedName>
</protein>
<accession>A0A1J1HRA4</accession>
<dbReference type="AlphaFoldDB" id="A0A1J1HRA4"/>
<dbReference type="Proteomes" id="UP000183832">
    <property type="component" value="Unassembled WGS sequence"/>
</dbReference>
<proteinExistence type="predicted"/>
<keyword evidence="3" id="KW-1185">Reference proteome</keyword>
<dbReference type="EMBL" id="CVRI01000010">
    <property type="protein sequence ID" value="CRK89006.1"/>
    <property type="molecule type" value="Genomic_DNA"/>
</dbReference>
<feature type="signal peptide" evidence="1">
    <location>
        <begin position="1"/>
        <end position="17"/>
    </location>
</feature>
<evidence type="ECO:0000313" key="3">
    <source>
        <dbReference type="Proteomes" id="UP000183832"/>
    </source>
</evidence>
<keyword evidence="1" id="KW-0732">Signal</keyword>
<gene>
    <name evidence="2" type="ORF">CLUMA_CG002721</name>
</gene>
<sequence length="104" mass="11801">MKILLSLTLLSLTNVCAFLTSSSKQDKEKRNVTPIASEVVSNPQFTHEMIQFILRAESLGTNFVTNFLFCLYEGREMKTPCLPTLTLNMLFDSSECSCYLLHNK</sequence>
<organism evidence="2 3">
    <name type="scientific">Clunio marinus</name>
    <dbReference type="NCBI Taxonomy" id="568069"/>
    <lineage>
        <taxon>Eukaryota</taxon>
        <taxon>Metazoa</taxon>
        <taxon>Ecdysozoa</taxon>
        <taxon>Arthropoda</taxon>
        <taxon>Hexapoda</taxon>
        <taxon>Insecta</taxon>
        <taxon>Pterygota</taxon>
        <taxon>Neoptera</taxon>
        <taxon>Endopterygota</taxon>
        <taxon>Diptera</taxon>
        <taxon>Nematocera</taxon>
        <taxon>Chironomoidea</taxon>
        <taxon>Chironomidae</taxon>
        <taxon>Clunio</taxon>
    </lineage>
</organism>
<reference evidence="2 3" key="1">
    <citation type="submission" date="2015-04" db="EMBL/GenBank/DDBJ databases">
        <authorList>
            <person name="Syromyatnikov M.Y."/>
            <person name="Popov V.N."/>
        </authorList>
    </citation>
    <scope>NUCLEOTIDE SEQUENCE [LARGE SCALE GENOMIC DNA]</scope>
</reference>